<organism evidence="1">
    <name type="scientific">marine sediment metagenome</name>
    <dbReference type="NCBI Taxonomy" id="412755"/>
    <lineage>
        <taxon>unclassified sequences</taxon>
        <taxon>metagenomes</taxon>
        <taxon>ecological metagenomes</taxon>
    </lineage>
</organism>
<accession>X0U114</accession>
<dbReference type="EMBL" id="BARS01011209">
    <property type="protein sequence ID" value="GAF99453.1"/>
    <property type="molecule type" value="Genomic_DNA"/>
</dbReference>
<sequence>QSGESYWVGGLVNVTEQWAKRKQINQFFHQKVFDYSLSEDIETEMRRFYQYNPNLSLIKSPPMTWSYGAFSRYANDPKPFIVFRNPLERLRHNEARIKEIDEDRGFWITQNACFLTIKAPVIEFTYDLKIMKKQMQRALAFYKMEFNEQVFEENYVVSRRFNINWDTNISLLGPNYRRVYDALVNRAKDGV</sequence>
<proteinExistence type="predicted"/>
<name>X0U114_9ZZZZ</name>
<protein>
    <submittedName>
        <fullName evidence="1">Uncharacterized protein</fullName>
    </submittedName>
</protein>
<dbReference type="AlphaFoldDB" id="X0U114"/>
<feature type="non-terminal residue" evidence="1">
    <location>
        <position position="1"/>
    </location>
</feature>
<reference evidence="1" key="1">
    <citation type="journal article" date="2014" name="Front. Microbiol.">
        <title>High frequency of phylogenetically diverse reductive dehalogenase-homologous genes in deep subseafloor sedimentary metagenomes.</title>
        <authorList>
            <person name="Kawai M."/>
            <person name="Futagami T."/>
            <person name="Toyoda A."/>
            <person name="Takaki Y."/>
            <person name="Nishi S."/>
            <person name="Hori S."/>
            <person name="Arai W."/>
            <person name="Tsubouchi T."/>
            <person name="Morono Y."/>
            <person name="Uchiyama I."/>
            <person name="Ito T."/>
            <person name="Fujiyama A."/>
            <person name="Inagaki F."/>
            <person name="Takami H."/>
        </authorList>
    </citation>
    <scope>NUCLEOTIDE SEQUENCE</scope>
    <source>
        <strain evidence="1">Expedition CK06-06</strain>
    </source>
</reference>
<gene>
    <name evidence="1" type="ORF">S01H1_20477</name>
</gene>
<comment type="caution">
    <text evidence="1">The sequence shown here is derived from an EMBL/GenBank/DDBJ whole genome shotgun (WGS) entry which is preliminary data.</text>
</comment>
<evidence type="ECO:0000313" key="1">
    <source>
        <dbReference type="EMBL" id="GAF99453.1"/>
    </source>
</evidence>